<keyword evidence="2" id="KW-1185">Reference proteome</keyword>
<proteinExistence type="predicted"/>
<reference evidence="1 2" key="1">
    <citation type="submission" date="2021-06" db="EMBL/GenBank/DDBJ databases">
        <title>A haploid diamondback moth (Plutella xylostella L.) genome assembly resolves 31 chromosomes and identifies a diamide resistance mutation.</title>
        <authorList>
            <person name="Ward C.M."/>
            <person name="Perry K.D."/>
            <person name="Baker G."/>
            <person name="Powis K."/>
            <person name="Heckel D.G."/>
            <person name="Baxter S.W."/>
        </authorList>
    </citation>
    <scope>NUCLEOTIDE SEQUENCE [LARGE SCALE GENOMIC DNA]</scope>
    <source>
        <strain evidence="1 2">LV</strain>
        <tissue evidence="1">Single pupa</tissue>
    </source>
</reference>
<comment type="caution">
    <text evidence="1">The sequence shown here is derived from an EMBL/GenBank/DDBJ whole genome shotgun (WGS) entry which is preliminary data.</text>
</comment>
<sequence>MRLRIPRLGAACLQQSLRSGFREELPAEADARQVHKGLQTWHCKVVLSRRYFLLTASIPPPELGRGKSTIHLCRKLKP</sequence>
<protein>
    <submittedName>
        <fullName evidence="1">Uncharacterized protein</fullName>
    </submittedName>
</protein>
<accession>A0ABQ7Q1F6</accession>
<evidence type="ECO:0000313" key="1">
    <source>
        <dbReference type="EMBL" id="KAG7299066.1"/>
    </source>
</evidence>
<organism evidence="1 2">
    <name type="scientific">Plutella xylostella</name>
    <name type="common">Diamondback moth</name>
    <name type="synonym">Plutella maculipennis</name>
    <dbReference type="NCBI Taxonomy" id="51655"/>
    <lineage>
        <taxon>Eukaryota</taxon>
        <taxon>Metazoa</taxon>
        <taxon>Ecdysozoa</taxon>
        <taxon>Arthropoda</taxon>
        <taxon>Hexapoda</taxon>
        <taxon>Insecta</taxon>
        <taxon>Pterygota</taxon>
        <taxon>Neoptera</taxon>
        <taxon>Endopterygota</taxon>
        <taxon>Lepidoptera</taxon>
        <taxon>Glossata</taxon>
        <taxon>Ditrysia</taxon>
        <taxon>Yponomeutoidea</taxon>
        <taxon>Plutellidae</taxon>
        <taxon>Plutella</taxon>
    </lineage>
</organism>
<gene>
    <name evidence="1" type="ORF">JYU34_017541</name>
</gene>
<dbReference type="Proteomes" id="UP000823941">
    <property type="component" value="Chromosome 23"/>
</dbReference>
<dbReference type="EMBL" id="JAHIBW010000023">
    <property type="protein sequence ID" value="KAG7299066.1"/>
    <property type="molecule type" value="Genomic_DNA"/>
</dbReference>
<evidence type="ECO:0000313" key="2">
    <source>
        <dbReference type="Proteomes" id="UP000823941"/>
    </source>
</evidence>
<name>A0ABQ7Q1F6_PLUXY</name>